<feature type="domain" description="START" evidence="14">
    <location>
        <begin position="258"/>
        <end position="495"/>
    </location>
</feature>
<feature type="DNA-binding region" description="Homeobox" evidence="9">
    <location>
        <begin position="112"/>
        <end position="171"/>
    </location>
</feature>
<dbReference type="Gene3D" id="1.10.10.60">
    <property type="entry name" value="Homeodomain-like"/>
    <property type="match status" value="1"/>
</dbReference>
<evidence type="ECO:0000313" key="16">
    <source>
        <dbReference type="Proteomes" id="UP001161247"/>
    </source>
</evidence>
<reference evidence="15" key="1">
    <citation type="submission" date="2023-03" db="EMBL/GenBank/DDBJ databases">
        <authorList>
            <person name="Julca I."/>
        </authorList>
    </citation>
    <scope>NUCLEOTIDE SEQUENCE</scope>
</reference>
<dbReference type="InterPro" id="IPR002913">
    <property type="entry name" value="START_lipid-bd_dom"/>
</dbReference>
<dbReference type="InterPro" id="IPR057993">
    <property type="entry name" value="HD-Zip_IV_C"/>
</dbReference>
<dbReference type="Pfam" id="PF01852">
    <property type="entry name" value="START"/>
    <property type="match status" value="1"/>
</dbReference>
<dbReference type="PANTHER" id="PTHR45654">
    <property type="entry name" value="HOMEOBOX-LEUCINE ZIPPER PROTEIN MERISTEM L1"/>
    <property type="match status" value="1"/>
</dbReference>
<dbReference type="GO" id="GO:0003677">
    <property type="term" value="F:DNA binding"/>
    <property type="evidence" value="ECO:0007669"/>
    <property type="project" value="UniProtKB-UniRule"/>
</dbReference>
<evidence type="ECO:0000256" key="6">
    <source>
        <dbReference type="ARBA" id="ARBA00023155"/>
    </source>
</evidence>
<accession>A0AAV1E238</accession>
<dbReference type="InterPro" id="IPR009057">
    <property type="entry name" value="Homeodomain-like_sf"/>
</dbReference>
<keyword evidence="16" id="KW-1185">Reference proteome</keyword>
<evidence type="ECO:0000256" key="8">
    <source>
        <dbReference type="ARBA" id="ARBA00023242"/>
    </source>
</evidence>
<keyword evidence="7" id="KW-0804">Transcription</keyword>
<dbReference type="SUPFAM" id="SSF55961">
    <property type="entry name" value="Bet v1-like"/>
    <property type="match status" value="2"/>
</dbReference>
<evidence type="ECO:0000256" key="4">
    <source>
        <dbReference type="ARBA" id="ARBA00023054"/>
    </source>
</evidence>
<dbReference type="InterPro" id="IPR017970">
    <property type="entry name" value="Homeobox_CS"/>
</dbReference>
<dbReference type="SUPFAM" id="SSF46689">
    <property type="entry name" value="Homeodomain-like"/>
    <property type="match status" value="1"/>
</dbReference>
<evidence type="ECO:0000256" key="3">
    <source>
        <dbReference type="ARBA" id="ARBA00023015"/>
    </source>
</evidence>
<proteinExistence type="inferred from homology"/>
<name>A0AAV1E238_OLDCO</name>
<dbReference type="InterPro" id="IPR001356">
    <property type="entry name" value="HD"/>
</dbReference>
<evidence type="ECO:0000256" key="2">
    <source>
        <dbReference type="ARBA" id="ARBA00006789"/>
    </source>
</evidence>
<evidence type="ECO:0000259" key="14">
    <source>
        <dbReference type="PROSITE" id="PS50848"/>
    </source>
</evidence>
<feature type="coiled-coil region" evidence="11">
    <location>
        <begin position="169"/>
        <end position="236"/>
    </location>
</feature>
<sequence length="678" mass="75207">MSTPPSSQTTQEFFPSPSPALSLSLAGIFRDGAKAAAAAEVAAAAENMEVEDGEEASVGGGGSGGRREGTVEISSTENSGELRSSRSDDEFVETEDHDGGGEDQGEGKKKKRRKKYHRHTTEQIRAMENLFKEYPHPDEYQRQKLSSELGLHPRQVKFWFQNRRTQIKQQQGRHENALLKTELDKAREENKALREALSKRCCPACNSSLAQELEEEKQLRAENARLRTELEKMMNAVGKITSEEVDQRSTLHFFNGIFGLSQPEAMALVSQGLEELKFMAVSGEPMWVRSLETGREILNYEEYKKTFPFRNLISLYGKGRYLEASRATGIVFSDLPRLVQSFLDANQWQSMFPSMIAKAAVLNLVAPGEGPMKDGVAQLMFAELQMLTPMVPTREVYFVRHAKQLSPEKWAIVDVSLDKIEITIDVAQIKCRKRGSGCIIEDQLNGHCKVTWLENIELQQSTVHHLFRPLLNSGMAFGANRWLANLKQSCERLVFSMATNVPTKDSIVSPNLVFDFLKDDKHRNEWDAMASGSPAQSIVNLAKGQNRGNAVSIQTIKNGSIWVLQESCTNSQESMVVYAAVDNMAMESVMAGGDSSNVSLLASGFSILPDGVESRRLLNTSKPDDKSTEGGSLVTYAFEVLEKNLYAPQPAAETVELVNSVMSSTLQKIKAGLNCTNE</sequence>
<evidence type="ECO:0000256" key="9">
    <source>
        <dbReference type="PROSITE-ProRule" id="PRU00108"/>
    </source>
</evidence>
<keyword evidence="6 9" id="KW-0371">Homeobox</keyword>
<feature type="region of interest" description="Disordered" evidence="12">
    <location>
        <begin position="1"/>
        <end position="20"/>
    </location>
</feature>
<protein>
    <submittedName>
        <fullName evidence="15">OLC1v1014801C3</fullName>
    </submittedName>
</protein>
<keyword evidence="5 9" id="KW-0238">DNA-binding</keyword>
<keyword evidence="4 11" id="KW-0175">Coiled coil</keyword>
<dbReference type="PROSITE" id="PS50848">
    <property type="entry name" value="START"/>
    <property type="match status" value="1"/>
</dbReference>
<dbReference type="PROSITE" id="PS00027">
    <property type="entry name" value="HOMEOBOX_1"/>
    <property type="match status" value="1"/>
</dbReference>
<evidence type="ECO:0000313" key="15">
    <source>
        <dbReference type="EMBL" id="CAI9114146.1"/>
    </source>
</evidence>
<dbReference type="PANTHER" id="PTHR45654:SF24">
    <property type="entry name" value="HOMEOBOX-LEUCINE ZIPPER PROTEIN GLABRA 2"/>
    <property type="match status" value="1"/>
</dbReference>
<feature type="compositionally biased region" description="Acidic residues" evidence="12">
    <location>
        <begin position="90"/>
        <end position="104"/>
    </location>
</feature>
<dbReference type="InterPro" id="IPR042160">
    <property type="entry name" value="HD-Zip_IV"/>
</dbReference>
<comment type="similarity">
    <text evidence="2">Belongs to the HD-ZIP homeobox family. Class IV subfamily.</text>
</comment>
<dbReference type="AlphaFoldDB" id="A0AAV1E238"/>
<dbReference type="CDD" id="cd00086">
    <property type="entry name" value="homeodomain"/>
    <property type="match status" value="1"/>
</dbReference>
<evidence type="ECO:0000256" key="12">
    <source>
        <dbReference type="SAM" id="MobiDB-lite"/>
    </source>
</evidence>
<dbReference type="EMBL" id="OX459124">
    <property type="protein sequence ID" value="CAI9114146.1"/>
    <property type="molecule type" value="Genomic_DNA"/>
</dbReference>
<evidence type="ECO:0000256" key="10">
    <source>
        <dbReference type="RuleBase" id="RU000682"/>
    </source>
</evidence>
<dbReference type="GO" id="GO:0000981">
    <property type="term" value="F:DNA-binding transcription factor activity, RNA polymerase II-specific"/>
    <property type="evidence" value="ECO:0007669"/>
    <property type="project" value="InterPro"/>
</dbReference>
<comment type="subcellular location">
    <subcellularLocation>
        <location evidence="1 9 10">Nucleus</location>
    </subcellularLocation>
</comment>
<gene>
    <name evidence="15" type="ORF">OLC1_LOCUS20988</name>
</gene>
<dbReference type="GO" id="GO:0008289">
    <property type="term" value="F:lipid binding"/>
    <property type="evidence" value="ECO:0007669"/>
    <property type="project" value="InterPro"/>
</dbReference>
<dbReference type="PROSITE" id="PS50071">
    <property type="entry name" value="HOMEOBOX_2"/>
    <property type="match status" value="1"/>
</dbReference>
<dbReference type="Pfam" id="PF25797">
    <property type="entry name" value="PDF2_C"/>
    <property type="match status" value="1"/>
</dbReference>
<evidence type="ECO:0000259" key="13">
    <source>
        <dbReference type="PROSITE" id="PS50071"/>
    </source>
</evidence>
<feature type="region of interest" description="Disordered" evidence="12">
    <location>
        <begin position="43"/>
        <end position="120"/>
    </location>
</feature>
<dbReference type="GO" id="GO:0005634">
    <property type="term" value="C:nucleus"/>
    <property type="evidence" value="ECO:0007669"/>
    <property type="project" value="UniProtKB-SubCell"/>
</dbReference>
<organism evidence="15 16">
    <name type="scientific">Oldenlandia corymbosa var. corymbosa</name>
    <dbReference type="NCBI Taxonomy" id="529605"/>
    <lineage>
        <taxon>Eukaryota</taxon>
        <taxon>Viridiplantae</taxon>
        <taxon>Streptophyta</taxon>
        <taxon>Embryophyta</taxon>
        <taxon>Tracheophyta</taxon>
        <taxon>Spermatophyta</taxon>
        <taxon>Magnoliopsida</taxon>
        <taxon>eudicotyledons</taxon>
        <taxon>Gunneridae</taxon>
        <taxon>Pentapetalae</taxon>
        <taxon>asterids</taxon>
        <taxon>lamiids</taxon>
        <taxon>Gentianales</taxon>
        <taxon>Rubiaceae</taxon>
        <taxon>Rubioideae</taxon>
        <taxon>Spermacoceae</taxon>
        <taxon>Hedyotis-Oldenlandia complex</taxon>
        <taxon>Oldenlandia</taxon>
    </lineage>
</organism>
<dbReference type="FunFam" id="1.10.10.60:FF:000229">
    <property type="entry name" value="Homeobox-leucine zipper protein HDG1"/>
    <property type="match status" value="1"/>
</dbReference>
<dbReference type="SMART" id="SM00234">
    <property type="entry name" value="START"/>
    <property type="match status" value="1"/>
</dbReference>
<keyword evidence="3" id="KW-0805">Transcription regulation</keyword>
<dbReference type="Pfam" id="PF00046">
    <property type="entry name" value="Homeodomain"/>
    <property type="match status" value="1"/>
</dbReference>
<feature type="domain" description="Homeobox" evidence="13">
    <location>
        <begin position="110"/>
        <end position="170"/>
    </location>
</feature>
<dbReference type="Proteomes" id="UP001161247">
    <property type="component" value="Chromosome 7"/>
</dbReference>
<dbReference type="CDD" id="cd08875">
    <property type="entry name" value="START_ArGLABRA2_like"/>
    <property type="match status" value="1"/>
</dbReference>
<feature type="compositionally biased region" description="Polar residues" evidence="12">
    <location>
        <begin position="72"/>
        <end position="82"/>
    </location>
</feature>
<evidence type="ECO:0000256" key="11">
    <source>
        <dbReference type="SAM" id="Coils"/>
    </source>
</evidence>
<dbReference type="SMART" id="SM00389">
    <property type="entry name" value="HOX"/>
    <property type="match status" value="1"/>
</dbReference>
<evidence type="ECO:0000256" key="5">
    <source>
        <dbReference type="ARBA" id="ARBA00023125"/>
    </source>
</evidence>
<feature type="compositionally biased region" description="Polar residues" evidence="12">
    <location>
        <begin position="1"/>
        <end position="13"/>
    </location>
</feature>
<keyword evidence="8 9" id="KW-0539">Nucleus</keyword>
<evidence type="ECO:0000256" key="7">
    <source>
        <dbReference type="ARBA" id="ARBA00023163"/>
    </source>
</evidence>
<feature type="compositionally biased region" description="Basic residues" evidence="12">
    <location>
        <begin position="108"/>
        <end position="118"/>
    </location>
</feature>
<evidence type="ECO:0000256" key="1">
    <source>
        <dbReference type="ARBA" id="ARBA00004123"/>
    </source>
</evidence>